<dbReference type="EMBL" id="BMNY01000001">
    <property type="protein sequence ID" value="GGM66138.1"/>
    <property type="molecule type" value="Genomic_DNA"/>
</dbReference>
<dbReference type="Gene3D" id="3.30.700.20">
    <property type="entry name" value="Hypothetical protein ph0010, domain 1"/>
    <property type="match status" value="1"/>
</dbReference>
<dbReference type="PANTHER" id="PTHR13016:SF0">
    <property type="entry name" value="AMME SYNDROME CANDIDATE GENE 1 PROTEIN"/>
    <property type="match status" value="1"/>
</dbReference>
<dbReference type="SUPFAM" id="SSF143447">
    <property type="entry name" value="AMMECR1-like"/>
    <property type="match status" value="1"/>
</dbReference>
<dbReference type="NCBIfam" id="TIGR00296">
    <property type="entry name" value="TIGR00296 family protein"/>
    <property type="match status" value="1"/>
</dbReference>
<dbReference type="Gene3D" id="3.30.1490.150">
    <property type="entry name" value="Hypothetical protein ph0010, domain 2"/>
    <property type="match status" value="1"/>
</dbReference>
<dbReference type="AlphaFoldDB" id="A0AA37BPN0"/>
<dbReference type="InterPro" id="IPR027623">
    <property type="entry name" value="AmmeMemoSam_A"/>
</dbReference>
<sequence length="187" mass="20657">MMELEQAIMRPGVREALRKLAVEAIRGIFTGQVPEVPEDLIGLDERCGAFVTIKENGMLRGCIGFLRSDKSIPRAVMESARLSATEDPRFPPLTAREVDNIEVEITLLGEPFELDVSDGIRGKIRIGTHGLIVERGPYRGLLLPQVATEFGFDEEQFLEATCEKAGLPPGAWKKPGTRVYAFEGLVF</sequence>
<evidence type="ECO:0000259" key="1">
    <source>
        <dbReference type="PROSITE" id="PS51112"/>
    </source>
</evidence>
<dbReference type="InterPro" id="IPR002733">
    <property type="entry name" value="AMMECR1_domain"/>
</dbReference>
<dbReference type="Proteomes" id="UP000632195">
    <property type="component" value="Unassembled WGS sequence"/>
</dbReference>
<name>A0AA37BPN0_9ARCH</name>
<dbReference type="InterPro" id="IPR023473">
    <property type="entry name" value="AMMECR1"/>
</dbReference>
<dbReference type="PROSITE" id="PS51112">
    <property type="entry name" value="AMMECR1"/>
    <property type="match status" value="1"/>
</dbReference>
<protein>
    <submittedName>
        <fullName evidence="2">TIGR00296 family protein</fullName>
    </submittedName>
</protein>
<evidence type="ECO:0000313" key="2">
    <source>
        <dbReference type="EMBL" id="GGM66138.1"/>
    </source>
</evidence>
<comment type="caution">
    <text evidence="2">The sequence shown here is derived from an EMBL/GenBank/DDBJ whole genome shotgun (WGS) entry which is preliminary data.</text>
</comment>
<dbReference type="Pfam" id="PF01871">
    <property type="entry name" value="AMMECR1"/>
    <property type="match status" value="1"/>
</dbReference>
<reference evidence="2" key="1">
    <citation type="journal article" date="2014" name="Int. J. Syst. Evol. Microbiol.">
        <title>Complete genome sequence of Corynebacterium casei LMG S-19264T (=DSM 44701T), isolated from a smear-ripened cheese.</title>
        <authorList>
            <consortium name="US DOE Joint Genome Institute (JGI-PGF)"/>
            <person name="Walter F."/>
            <person name="Albersmeier A."/>
            <person name="Kalinowski J."/>
            <person name="Ruckert C."/>
        </authorList>
    </citation>
    <scope>NUCLEOTIDE SEQUENCE</scope>
    <source>
        <strain evidence="2">JCM 13583</strain>
    </source>
</reference>
<dbReference type="PANTHER" id="PTHR13016">
    <property type="entry name" value="AMMECR1 HOMOLOG"/>
    <property type="match status" value="1"/>
</dbReference>
<accession>A0AA37BPN0</accession>
<dbReference type="InterPro" id="IPR036071">
    <property type="entry name" value="AMMECR1_dom_sf"/>
</dbReference>
<keyword evidence="3" id="KW-1185">Reference proteome</keyword>
<feature type="domain" description="AMMECR1" evidence="1">
    <location>
        <begin position="4"/>
        <end position="187"/>
    </location>
</feature>
<dbReference type="NCBIfam" id="TIGR04335">
    <property type="entry name" value="AmmeMemoSam_A"/>
    <property type="match status" value="1"/>
</dbReference>
<evidence type="ECO:0000313" key="3">
    <source>
        <dbReference type="Proteomes" id="UP000632195"/>
    </source>
</evidence>
<gene>
    <name evidence="2" type="ORF">GCM10007108_00510</name>
</gene>
<proteinExistence type="predicted"/>
<dbReference type="InterPro" id="IPR027485">
    <property type="entry name" value="AMMECR1_N"/>
</dbReference>
<organism evidence="2 3">
    <name type="scientific">Thermogymnomonas acidicola</name>
    <dbReference type="NCBI Taxonomy" id="399579"/>
    <lineage>
        <taxon>Archaea</taxon>
        <taxon>Methanobacteriati</taxon>
        <taxon>Thermoplasmatota</taxon>
        <taxon>Thermoplasmata</taxon>
        <taxon>Thermoplasmatales</taxon>
        <taxon>Thermogymnomonas</taxon>
    </lineage>
</organism>
<reference evidence="2" key="2">
    <citation type="submission" date="2022-09" db="EMBL/GenBank/DDBJ databases">
        <authorList>
            <person name="Sun Q."/>
            <person name="Ohkuma M."/>
        </authorList>
    </citation>
    <scope>NUCLEOTIDE SEQUENCE</scope>
    <source>
        <strain evidence="2">JCM 13583</strain>
    </source>
</reference>